<evidence type="ECO:0000256" key="1">
    <source>
        <dbReference type="SAM" id="MobiDB-lite"/>
    </source>
</evidence>
<organism evidence="2 3">
    <name type="scientific">Rhizopogon vinicolor AM-OR11-026</name>
    <dbReference type="NCBI Taxonomy" id="1314800"/>
    <lineage>
        <taxon>Eukaryota</taxon>
        <taxon>Fungi</taxon>
        <taxon>Dikarya</taxon>
        <taxon>Basidiomycota</taxon>
        <taxon>Agaricomycotina</taxon>
        <taxon>Agaricomycetes</taxon>
        <taxon>Agaricomycetidae</taxon>
        <taxon>Boletales</taxon>
        <taxon>Suillineae</taxon>
        <taxon>Rhizopogonaceae</taxon>
        <taxon>Rhizopogon</taxon>
    </lineage>
</organism>
<feature type="compositionally biased region" description="Basic and acidic residues" evidence="1">
    <location>
        <begin position="311"/>
        <end position="327"/>
    </location>
</feature>
<dbReference type="OrthoDB" id="3012326at2759"/>
<evidence type="ECO:0000313" key="2">
    <source>
        <dbReference type="EMBL" id="OAX37369.1"/>
    </source>
</evidence>
<sequence>MPANSTNSSAKTEPQGLELANDLFAPLLNPIAATQSAWNNYSINRLRTTTKNGTVLSKSSEEDEEDEDEYDEDDMAWLRNSIKACVSEIESEMELDAGTLQKCITILGDDVELDEEDPRSVDSLVRIYSLASPTYIDVHLRYYCRPRSSEVEWFYTLGYRIQRHPPAKAANVSAIEKELVKGAPPVVHTRNGWQTFCWSYYDDSNGNYGNNWRRIELGEVEMSQEGAVDVYETLFGELEKPATGSKAKLAYRRSLVRGMRLLLAAAGISYGIACTNDEMDERPHDYMLEGLSDKWVARGIRNACGFQLKRDAEEAREGAQERKEEGGGRMYSDYSDEDEDEDEDDFSF</sequence>
<proteinExistence type="predicted"/>
<gene>
    <name evidence="2" type="ORF">K503DRAFT_771565</name>
</gene>
<evidence type="ECO:0000313" key="3">
    <source>
        <dbReference type="Proteomes" id="UP000092154"/>
    </source>
</evidence>
<feature type="compositionally biased region" description="Acidic residues" evidence="1">
    <location>
        <begin position="334"/>
        <end position="348"/>
    </location>
</feature>
<reference evidence="2 3" key="1">
    <citation type="submission" date="2016-06" db="EMBL/GenBank/DDBJ databases">
        <title>Comparative genomics of the ectomycorrhizal sister species Rhizopogon vinicolor and Rhizopogon vesiculosus (Basidiomycota: Boletales) reveals a divergence of the mating type B locus.</title>
        <authorList>
            <consortium name="DOE Joint Genome Institute"/>
            <person name="Mujic A.B."/>
            <person name="Kuo A."/>
            <person name="Tritt A."/>
            <person name="Lipzen A."/>
            <person name="Chen C."/>
            <person name="Johnson J."/>
            <person name="Sharma A."/>
            <person name="Barry K."/>
            <person name="Grigoriev I.V."/>
            <person name="Spatafora J.W."/>
        </authorList>
    </citation>
    <scope>NUCLEOTIDE SEQUENCE [LARGE SCALE GENOMIC DNA]</scope>
    <source>
        <strain evidence="2 3">AM-OR11-026</strain>
    </source>
</reference>
<feature type="region of interest" description="Disordered" evidence="1">
    <location>
        <begin position="311"/>
        <end position="348"/>
    </location>
</feature>
<dbReference type="Proteomes" id="UP000092154">
    <property type="component" value="Unassembled WGS sequence"/>
</dbReference>
<dbReference type="EMBL" id="KV448356">
    <property type="protein sequence ID" value="OAX37369.1"/>
    <property type="molecule type" value="Genomic_DNA"/>
</dbReference>
<keyword evidence="3" id="KW-1185">Reference proteome</keyword>
<name>A0A1B7MXN7_9AGAM</name>
<accession>A0A1B7MXN7</accession>
<dbReference type="AlphaFoldDB" id="A0A1B7MXN7"/>
<protein>
    <submittedName>
        <fullName evidence="2">Uncharacterized protein</fullName>
    </submittedName>
</protein>
<dbReference type="InParanoid" id="A0A1B7MXN7"/>